<organism evidence="1 2">
    <name type="scientific">Edaphochlamys debaryana</name>
    <dbReference type="NCBI Taxonomy" id="47281"/>
    <lineage>
        <taxon>Eukaryota</taxon>
        <taxon>Viridiplantae</taxon>
        <taxon>Chlorophyta</taxon>
        <taxon>core chlorophytes</taxon>
        <taxon>Chlorophyceae</taxon>
        <taxon>CS clade</taxon>
        <taxon>Chlamydomonadales</taxon>
        <taxon>Chlamydomonadales incertae sedis</taxon>
        <taxon>Edaphochlamys</taxon>
    </lineage>
</organism>
<gene>
    <name evidence="1" type="ORF">HYH03_010680</name>
</gene>
<comment type="caution">
    <text evidence="1">The sequence shown here is derived from an EMBL/GenBank/DDBJ whole genome shotgun (WGS) entry which is preliminary data.</text>
</comment>
<dbReference type="EMBL" id="JAEHOE010000057">
    <property type="protein sequence ID" value="KAG2491008.1"/>
    <property type="molecule type" value="Genomic_DNA"/>
</dbReference>
<accession>A0A836BXA3</accession>
<dbReference type="Proteomes" id="UP000612055">
    <property type="component" value="Unassembled WGS sequence"/>
</dbReference>
<name>A0A836BXA3_9CHLO</name>
<dbReference type="AlphaFoldDB" id="A0A836BXA3"/>
<evidence type="ECO:0000313" key="1">
    <source>
        <dbReference type="EMBL" id="KAG2491008.1"/>
    </source>
</evidence>
<keyword evidence="2" id="KW-1185">Reference proteome</keyword>
<proteinExistence type="predicted"/>
<dbReference type="OrthoDB" id="555708at2759"/>
<evidence type="ECO:0000313" key="2">
    <source>
        <dbReference type="Proteomes" id="UP000612055"/>
    </source>
</evidence>
<protein>
    <submittedName>
        <fullName evidence="1">Uncharacterized protein</fullName>
    </submittedName>
</protein>
<reference evidence="1" key="1">
    <citation type="journal article" date="2020" name="bioRxiv">
        <title>Comparative genomics of Chlamydomonas.</title>
        <authorList>
            <person name="Craig R.J."/>
            <person name="Hasan A.R."/>
            <person name="Ness R.W."/>
            <person name="Keightley P.D."/>
        </authorList>
    </citation>
    <scope>NUCLEOTIDE SEQUENCE</scope>
    <source>
        <strain evidence="1">CCAP 11/70</strain>
    </source>
</reference>
<sequence>MSSQGERFTFNLQRPVHGVRLVGGDVGAPLWEESSEQDVPEQGWPAVGVVAAVAQVADHEKIKVIKRLYHEVYKFPGRRKSTQHSRKRGADFDMVRHVLIDCNKNSCSPGYQSMLDQRHGNQKKGVLASGLLPSAKTPLEKLVHELRARVWEVVVGKFPFMAKYR</sequence>